<keyword evidence="3 4" id="KW-0274">FAD</keyword>
<dbReference type="GO" id="GO:0003904">
    <property type="term" value="F:deoxyribodipyrimidine photo-lyase activity"/>
    <property type="evidence" value="ECO:0007669"/>
    <property type="project" value="TreeGrafter"/>
</dbReference>
<dbReference type="InterPro" id="IPR006050">
    <property type="entry name" value="DNA_photolyase_N"/>
</dbReference>
<evidence type="ECO:0000256" key="3">
    <source>
        <dbReference type="ARBA" id="ARBA00022827"/>
    </source>
</evidence>
<evidence type="ECO:0000256" key="4">
    <source>
        <dbReference type="PIRSR" id="PIRSR602081-1"/>
    </source>
</evidence>
<dbReference type="PANTHER" id="PTHR11455">
    <property type="entry name" value="CRYPTOCHROME"/>
    <property type="match status" value="1"/>
</dbReference>
<dbReference type="Pfam" id="PF00875">
    <property type="entry name" value="DNA_photolyase"/>
    <property type="match status" value="1"/>
</dbReference>
<dbReference type="Proteomes" id="UP000005615">
    <property type="component" value="Unassembled WGS sequence"/>
</dbReference>
<dbReference type="Gene3D" id="1.25.40.80">
    <property type="match status" value="1"/>
</dbReference>
<dbReference type="InterPro" id="IPR036155">
    <property type="entry name" value="Crypto/Photolyase_N_sf"/>
</dbReference>
<proteinExistence type="predicted"/>
<dbReference type="InterPro" id="IPR005101">
    <property type="entry name" value="Cryptochr/Photolyase_FAD-bd"/>
</dbReference>
<dbReference type="RefSeq" id="WP_009576306.1">
    <property type="nucleotide sequence ID" value="NZ_AEIG01000062.1"/>
</dbReference>
<gene>
    <name evidence="5" type="ORF">IMCC3088_2131</name>
</gene>
<dbReference type="Gene3D" id="3.40.50.620">
    <property type="entry name" value="HUPs"/>
    <property type="match status" value="1"/>
</dbReference>
<dbReference type="EMBL" id="AEIG01000062">
    <property type="protein sequence ID" value="EGG29211.1"/>
    <property type="molecule type" value="Genomic_DNA"/>
</dbReference>
<dbReference type="GO" id="GO:0071949">
    <property type="term" value="F:FAD binding"/>
    <property type="evidence" value="ECO:0007669"/>
    <property type="project" value="TreeGrafter"/>
</dbReference>
<comment type="cofactor">
    <cofactor evidence="1">
        <name>(6R)-5,10-methylene-5,6,7,8-tetrahydrofolate</name>
        <dbReference type="ChEBI" id="CHEBI:15636"/>
    </cofactor>
</comment>
<dbReference type="OrthoDB" id="9772484at2"/>
<dbReference type="SUPFAM" id="SSF48173">
    <property type="entry name" value="Cryptochrome/photolyase FAD-binding domain"/>
    <property type="match status" value="1"/>
</dbReference>
<sequence length="499" mass="58077">MSANEGLQVVWFKRDLRLEDHAPLAAAANGKPTLLLYVFEPELMNDPHYSERHWRFVTQSLLEMNGRLEPLNQRVYILKGSMLEVLDAIHAHNPISNLLSHEETGLRVTYERDKAISTWCRQHRVNWQEYQSNGVKRGRYSRDGWAHDWHRVMSQPLAEPEWAQLLPAEDQQRCLSDYVMESALLKAWSTRDPSHQLGGVGAAQHALESFFDERGKIYHKALSKPLLSRKHCSRLSPYLAWGNLSIRQVYQRLQAERGRSGWGRALSALNSRLHWHCHFIQKFESEDRIEFEPMNFGYHQFQDDHSLANEQAWATGNTGIPYLDACLRCLQNTGYLHFRGRAMIVSALCHLMQGRWQFAARQLAQWFLDFEPGIHYAQIQMQVGLTGINTLRIYNPVKQGLDHDPDAVFIKKWVPELSELPVPLVHTPWELGPIERACMDMNYPDPVIDIAQAHKAARALYWDRRQNPLVRQDINRVLYRHVETRTHLKTQHSNKGELR</sequence>
<dbReference type="InterPro" id="IPR014729">
    <property type="entry name" value="Rossmann-like_a/b/a_fold"/>
</dbReference>
<name>F3L3D9_9GAMM</name>
<dbReference type="eggNOG" id="COG0415">
    <property type="taxonomic scope" value="Bacteria"/>
</dbReference>
<dbReference type="Pfam" id="PF03441">
    <property type="entry name" value="FAD_binding_7"/>
    <property type="match status" value="1"/>
</dbReference>
<dbReference type="SUPFAM" id="SSF52425">
    <property type="entry name" value="Cryptochrome/photolyase, N-terminal domain"/>
    <property type="match status" value="1"/>
</dbReference>
<evidence type="ECO:0000313" key="5">
    <source>
        <dbReference type="EMBL" id="EGG29211.1"/>
    </source>
</evidence>
<dbReference type="GO" id="GO:0009416">
    <property type="term" value="P:response to light stimulus"/>
    <property type="evidence" value="ECO:0007669"/>
    <property type="project" value="TreeGrafter"/>
</dbReference>
<accession>F3L3D9</accession>
<dbReference type="InterPro" id="IPR002081">
    <property type="entry name" value="Cryptochrome/DNA_photolyase_1"/>
</dbReference>
<dbReference type="STRING" id="2518989.IMCC3088_2131"/>
<feature type="binding site" evidence="4">
    <location>
        <position position="218"/>
    </location>
    <ligand>
        <name>FAD</name>
        <dbReference type="ChEBI" id="CHEBI:57692"/>
    </ligand>
</feature>
<evidence type="ECO:0000313" key="6">
    <source>
        <dbReference type="Proteomes" id="UP000005615"/>
    </source>
</evidence>
<evidence type="ECO:0000256" key="2">
    <source>
        <dbReference type="ARBA" id="ARBA00022630"/>
    </source>
</evidence>
<comment type="caution">
    <text evidence="5">The sequence shown here is derived from an EMBL/GenBank/DDBJ whole genome shotgun (WGS) entry which is preliminary data.</text>
</comment>
<dbReference type="InterPro" id="IPR036134">
    <property type="entry name" value="Crypto/Photolyase_FAD-like_sf"/>
</dbReference>
<reference evidence="5 6" key="1">
    <citation type="journal article" date="2011" name="J. Bacteriol.">
        <title>Genome sequence of strain IMCC3088, a proteorhodopsin-containing marine bacterium belonging to the OM60/NOR5 clade.</title>
        <authorList>
            <person name="Jang Y."/>
            <person name="Oh H.M."/>
            <person name="Kang I."/>
            <person name="Lee K."/>
            <person name="Yang S.J."/>
            <person name="Cho J.C."/>
        </authorList>
    </citation>
    <scope>NUCLEOTIDE SEQUENCE [LARGE SCALE GENOMIC DNA]</scope>
    <source>
        <strain evidence="5 6">IMCC3088</strain>
    </source>
</reference>
<dbReference type="PANTHER" id="PTHR11455:SF9">
    <property type="entry name" value="CRYPTOCHROME CIRCADIAN CLOCK 5 ISOFORM X1"/>
    <property type="match status" value="1"/>
</dbReference>
<keyword evidence="6" id="KW-1185">Reference proteome</keyword>
<keyword evidence="5" id="KW-0456">Lyase</keyword>
<dbReference type="AlphaFoldDB" id="F3L3D9"/>
<organism evidence="5 6">
    <name type="scientific">Aequoribacter fuscus</name>
    <dbReference type="NCBI Taxonomy" id="2518989"/>
    <lineage>
        <taxon>Bacteria</taxon>
        <taxon>Pseudomonadati</taxon>
        <taxon>Pseudomonadota</taxon>
        <taxon>Gammaproteobacteria</taxon>
        <taxon>Cellvibrionales</taxon>
        <taxon>Halieaceae</taxon>
        <taxon>Aequoribacter</taxon>
    </lineage>
</organism>
<evidence type="ECO:0000256" key="1">
    <source>
        <dbReference type="ARBA" id="ARBA00001932"/>
    </source>
</evidence>
<dbReference type="Gene3D" id="1.10.579.10">
    <property type="entry name" value="DNA Cyclobutane Dipyrimidine Photolyase, subunit A, domain 3"/>
    <property type="match status" value="1"/>
</dbReference>
<dbReference type="PROSITE" id="PS51645">
    <property type="entry name" value="PHR_CRY_ALPHA_BETA"/>
    <property type="match status" value="1"/>
</dbReference>
<comment type="cofactor">
    <cofactor evidence="4">
        <name>FAD</name>
        <dbReference type="ChEBI" id="CHEBI:57692"/>
    </cofactor>
    <text evidence="4">Binds 1 FAD per subunit.</text>
</comment>
<protein>
    <submittedName>
        <fullName evidence="5">Deoxyribodipyrimidine photolyase/cryptochrome family protein</fullName>
    </submittedName>
</protein>
<keyword evidence="2 4" id="KW-0285">Flavoprotein</keyword>
<dbReference type="GO" id="GO:0003677">
    <property type="term" value="F:DNA binding"/>
    <property type="evidence" value="ECO:0007669"/>
    <property type="project" value="TreeGrafter"/>
</dbReference>